<dbReference type="EMBL" id="AZBU02000006">
    <property type="protein sequence ID" value="TKR72137.1"/>
    <property type="molecule type" value="Genomic_DNA"/>
</dbReference>
<accession>A0A4U5MR52</accession>
<reference evidence="1 2" key="1">
    <citation type="journal article" date="2015" name="Genome Biol.">
        <title>Comparative genomics of Steinernema reveals deeply conserved gene regulatory networks.</title>
        <authorList>
            <person name="Dillman A.R."/>
            <person name="Macchietto M."/>
            <person name="Porter C.F."/>
            <person name="Rogers A."/>
            <person name="Williams B."/>
            <person name="Antoshechkin I."/>
            <person name="Lee M.M."/>
            <person name="Goodwin Z."/>
            <person name="Lu X."/>
            <person name="Lewis E.E."/>
            <person name="Goodrich-Blair H."/>
            <person name="Stock S.P."/>
            <person name="Adams B.J."/>
            <person name="Sternberg P.W."/>
            <person name="Mortazavi A."/>
        </authorList>
    </citation>
    <scope>NUCLEOTIDE SEQUENCE [LARGE SCALE GENOMIC DNA]</scope>
    <source>
        <strain evidence="1 2">ALL</strain>
    </source>
</reference>
<dbReference type="InterPro" id="IPR036397">
    <property type="entry name" value="RNaseH_sf"/>
</dbReference>
<sequence length="90" mass="10541">MKFGHGPAKIFKLGGDRNWNYDAVKTAVRYNTRVYQGEDPKSEAELKHRIRVVWNELPKDVVAGWICEFLPRVRAVIDQEGRQIQQFNRV</sequence>
<protein>
    <submittedName>
        <fullName evidence="1">Uncharacterized protein</fullName>
    </submittedName>
</protein>
<reference evidence="1 2" key="2">
    <citation type="journal article" date="2019" name="G3 (Bethesda)">
        <title>Hybrid Assembly of the Genome of the Entomopathogenic Nematode Steinernema carpocapsae Identifies the X-Chromosome.</title>
        <authorList>
            <person name="Serra L."/>
            <person name="Macchietto M."/>
            <person name="Macias-Munoz A."/>
            <person name="McGill C.J."/>
            <person name="Rodriguez I.M."/>
            <person name="Rodriguez B."/>
            <person name="Murad R."/>
            <person name="Mortazavi A."/>
        </authorList>
    </citation>
    <scope>NUCLEOTIDE SEQUENCE [LARGE SCALE GENOMIC DNA]</scope>
    <source>
        <strain evidence="1 2">ALL</strain>
    </source>
</reference>
<gene>
    <name evidence="1" type="ORF">L596_019640</name>
</gene>
<name>A0A4U5MR52_STECR</name>
<comment type="caution">
    <text evidence="1">The sequence shown here is derived from an EMBL/GenBank/DDBJ whole genome shotgun (WGS) entry which is preliminary data.</text>
</comment>
<dbReference type="OrthoDB" id="7951431at2759"/>
<dbReference type="GO" id="GO:0003676">
    <property type="term" value="F:nucleic acid binding"/>
    <property type="evidence" value="ECO:0007669"/>
    <property type="project" value="InterPro"/>
</dbReference>
<dbReference type="AlphaFoldDB" id="A0A4U5MR52"/>
<evidence type="ECO:0000313" key="1">
    <source>
        <dbReference type="EMBL" id="TKR72137.1"/>
    </source>
</evidence>
<dbReference type="Proteomes" id="UP000298663">
    <property type="component" value="Unassembled WGS sequence"/>
</dbReference>
<organism evidence="1 2">
    <name type="scientific">Steinernema carpocapsae</name>
    <name type="common">Entomopathogenic nematode</name>
    <dbReference type="NCBI Taxonomy" id="34508"/>
    <lineage>
        <taxon>Eukaryota</taxon>
        <taxon>Metazoa</taxon>
        <taxon>Ecdysozoa</taxon>
        <taxon>Nematoda</taxon>
        <taxon>Chromadorea</taxon>
        <taxon>Rhabditida</taxon>
        <taxon>Tylenchina</taxon>
        <taxon>Panagrolaimomorpha</taxon>
        <taxon>Strongyloidoidea</taxon>
        <taxon>Steinernematidae</taxon>
        <taxon>Steinernema</taxon>
    </lineage>
</organism>
<evidence type="ECO:0000313" key="2">
    <source>
        <dbReference type="Proteomes" id="UP000298663"/>
    </source>
</evidence>
<keyword evidence="2" id="KW-1185">Reference proteome</keyword>
<dbReference type="Gene3D" id="3.30.420.10">
    <property type="entry name" value="Ribonuclease H-like superfamily/Ribonuclease H"/>
    <property type="match status" value="1"/>
</dbReference>
<proteinExistence type="predicted"/>